<dbReference type="InterPro" id="IPR036279">
    <property type="entry name" value="5-3_exonuclease_C_sf"/>
</dbReference>
<dbReference type="GO" id="GO:0033567">
    <property type="term" value="P:DNA replication, Okazaki fragment processing"/>
    <property type="evidence" value="ECO:0007669"/>
    <property type="project" value="InterPro"/>
</dbReference>
<dbReference type="InterPro" id="IPR029060">
    <property type="entry name" value="PIN-like_dom_sf"/>
</dbReference>
<evidence type="ECO:0000256" key="3">
    <source>
        <dbReference type="ARBA" id="ARBA00023125"/>
    </source>
</evidence>
<dbReference type="Gene3D" id="1.10.150.20">
    <property type="entry name" value="5' to 3' exonuclease, C-terminal subdomain"/>
    <property type="match status" value="1"/>
</dbReference>
<dbReference type="SUPFAM" id="SSF88723">
    <property type="entry name" value="PIN domain-like"/>
    <property type="match status" value="1"/>
</dbReference>
<dbReference type="Pfam" id="PF02739">
    <property type="entry name" value="5_3_exonuc_N"/>
    <property type="match status" value="1"/>
</dbReference>
<dbReference type="GO" id="GO:0017108">
    <property type="term" value="F:5'-flap endonuclease activity"/>
    <property type="evidence" value="ECO:0007669"/>
    <property type="project" value="InterPro"/>
</dbReference>
<dbReference type="InterPro" id="IPR008918">
    <property type="entry name" value="HhH2"/>
</dbReference>
<dbReference type="Proteomes" id="UP000221250">
    <property type="component" value="Segment"/>
</dbReference>
<keyword evidence="6" id="KW-1185">Reference proteome</keyword>
<protein>
    <submittedName>
        <fullName evidence="5">Putative DNA polymerase I</fullName>
    </submittedName>
</protein>
<evidence type="ECO:0000256" key="2">
    <source>
        <dbReference type="ARBA" id="ARBA00022801"/>
    </source>
</evidence>
<dbReference type="GO" id="GO:0003677">
    <property type="term" value="F:DNA binding"/>
    <property type="evidence" value="ECO:0007669"/>
    <property type="project" value="UniProtKB-KW"/>
</dbReference>
<evidence type="ECO:0000259" key="4">
    <source>
        <dbReference type="SMART" id="SM00475"/>
    </source>
</evidence>
<dbReference type="PANTHER" id="PTHR42646:SF2">
    <property type="entry name" value="5'-3' EXONUCLEASE FAMILY PROTEIN"/>
    <property type="match status" value="1"/>
</dbReference>
<dbReference type="InterPro" id="IPR020045">
    <property type="entry name" value="DNA_polI_H3TH"/>
</dbReference>
<keyword evidence="3" id="KW-0238">DNA-binding</keyword>
<dbReference type="CDD" id="cd09859">
    <property type="entry name" value="PIN_53EXO"/>
    <property type="match status" value="1"/>
</dbReference>
<evidence type="ECO:0000256" key="1">
    <source>
        <dbReference type="ARBA" id="ARBA00022722"/>
    </source>
</evidence>
<gene>
    <name evidence="5" type="ORF">YOLOSWAG_11</name>
</gene>
<feature type="domain" description="5'-3' exonuclease" evidence="4">
    <location>
        <begin position="26"/>
        <end position="323"/>
    </location>
</feature>
<dbReference type="GO" id="GO:0008409">
    <property type="term" value="F:5'-3' exonuclease activity"/>
    <property type="evidence" value="ECO:0007669"/>
    <property type="project" value="InterPro"/>
</dbReference>
<proteinExistence type="predicted"/>
<keyword evidence="1" id="KW-0540">Nuclease</keyword>
<name>A0A1S6L2U4_9CAUD</name>
<dbReference type="Gene3D" id="3.40.50.1010">
    <property type="entry name" value="5'-nuclease"/>
    <property type="match status" value="1"/>
</dbReference>
<dbReference type="InterPro" id="IPR002421">
    <property type="entry name" value="5-3_exonuclease"/>
</dbReference>
<dbReference type="SMART" id="SM00475">
    <property type="entry name" value="53EXOc"/>
    <property type="match status" value="1"/>
</dbReference>
<accession>A0A1S6L2U4</accession>
<evidence type="ECO:0000313" key="6">
    <source>
        <dbReference type="Proteomes" id="UP000221250"/>
    </source>
</evidence>
<reference evidence="5 6" key="1">
    <citation type="submission" date="2017-01" db="EMBL/GenBank/DDBJ databases">
        <authorList>
            <person name="Mah S.A."/>
            <person name="Swanson W.J."/>
            <person name="Moy G.W."/>
            <person name="Vacquier V.D."/>
        </authorList>
    </citation>
    <scope>NUCLEOTIDE SEQUENCE [LARGE SCALE GENOMIC DNA]</scope>
</reference>
<dbReference type="PANTHER" id="PTHR42646">
    <property type="entry name" value="FLAP ENDONUCLEASE XNI"/>
    <property type="match status" value="1"/>
</dbReference>
<organism evidence="5 6">
    <name type="scientific">Erwinia phage vB_EamM_Yoloswag</name>
    <dbReference type="NCBI Taxonomy" id="1958956"/>
    <lineage>
        <taxon>Viruses</taxon>
        <taxon>Duplodnaviria</taxon>
        <taxon>Heunggongvirae</taxon>
        <taxon>Uroviricota</taxon>
        <taxon>Caudoviricetes</taxon>
        <taxon>Yoloswagvirus</taxon>
        <taxon>Yoloswagvirus yoloswag</taxon>
    </lineage>
</organism>
<dbReference type="EMBL" id="KY448244">
    <property type="protein sequence ID" value="AQT28498.1"/>
    <property type="molecule type" value="Genomic_DNA"/>
</dbReference>
<dbReference type="SUPFAM" id="SSF47807">
    <property type="entry name" value="5' to 3' exonuclease, C-terminal subdomain"/>
    <property type="match status" value="1"/>
</dbReference>
<dbReference type="InterPro" id="IPR038969">
    <property type="entry name" value="FEN"/>
</dbReference>
<sequence length="345" mass="38720">MARTFSSVPDSSNQLAPGYATKIKYGKVPMLHVVDASNWMARAFFATQNADPYMRAADGTPTGGLRQFLIMAQTLINTAKADPNGCFIAFCFDPSGTQTWRYRAMSHFAEENKKSYLRQVFKKSHMYKGNRDKTKSSDMPIQMQLAREILAKAGYWVGLKAPYEADDLVGTIVHRFARDYLIKMYSRDKDYVQLVINKNVELIMQRQANSPERRFSHKTAKTFFGVPADRVIDMLALSGDGVDNVPGLPGIAEGTACKLINEWGSALGVQRAVRTGKIKSKAAWARALRGEIPHMPLELQLELVTIDKNVPRLPQSILGFAQKPSDDRELKRLKKRLGFSSMLHL</sequence>
<keyword evidence="2" id="KW-0378">Hydrolase</keyword>
<evidence type="ECO:0000313" key="5">
    <source>
        <dbReference type="EMBL" id="AQT28498.1"/>
    </source>
</evidence>
<dbReference type="InterPro" id="IPR020046">
    <property type="entry name" value="5-3_exonucl_a-hlix_arch_N"/>
</dbReference>
<dbReference type="SMART" id="SM00279">
    <property type="entry name" value="HhH2"/>
    <property type="match status" value="1"/>
</dbReference>
<dbReference type="Pfam" id="PF01367">
    <property type="entry name" value="5_3_exonuc"/>
    <property type="match status" value="1"/>
</dbReference>